<dbReference type="SUPFAM" id="SSF47831">
    <property type="entry name" value="Enzyme I of the PEP:sugar phosphotransferase system HPr-binding (sub)domain"/>
    <property type="match status" value="1"/>
</dbReference>
<keyword evidence="10 17" id="KW-0762">Sugar transport</keyword>
<evidence type="ECO:0000256" key="13">
    <source>
        <dbReference type="ARBA" id="ARBA00022723"/>
    </source>
</evidence>
<evidence type="ECO:0000259" key="19">
    <source>
        <dbReference type="Pfam" id="PF02896"/>
    </source>
</evidence>
<keyword evidence="8 17" id="KW-0813">Transport</keyword>
<dbReference type="PRINTS" id="PR01736">
    <property type="entry name" value="PHPHTRNFRASE"/>
</dbReference>
<dbReference type="Proteomes" id="UP001254608">
    <property type="component" value="Unassembled WGS sequence"/>
</dbReference>
<evidence type="ECO:0000256" key="2">
    <source>
        <dbReference type="ARBA" id="ARBA00001946"/>
    </source>
</evidence>
<dbReference type="Pfam" id="PF00391">
    <property type="entry name" value="PEP-utilizers"/>
    <property type="match status" value="1"/>
</dbReference>
<dbReference type="Gene3D" id="3.20.20.60">
    <property type="entry name" value="Phosphoenolpyruvate-binding domains"/>
    <property type="match status" value="1"/>
</dbReference>
<dbReference type="SUPFAM" id="SSF51621">
    <property type="entry name" value="Phosphoenolpyruvate/pyruvate domain"/>
    <property type="match status" value="1"/>
</dbReference>
<proteinExistence type="inferred from homology"/>
<comment type="similarity">
    <text evidence="5 17">Belongs to the PEP-utilizing enzyme family.</text>
</comment>
<accession>A0ABU2WL90</accession>
<dbReference type="InterPro" id="IPR023151">
    <property type="entry name" value="PEP_util_CS"/>
</dbReference>
<keyword evidence="13 17" id="KW-0479">Metal-binding</keyword>
<evidence type="ECO:0000256" key="3">
    <source>
        <dbReference type="ARBA" id="ARBA00002728"/>
    </source>
</evidence>
<sequence length="578" mass="63877">MSLWYSGLGVSRGIAIGRVQKLSGGDLDIPEYSLAANEIEHEITRFYGAQRRAAEQLREVRAQIPANTPQDIAAFIDTHLLMIDDRSITESTVTHIRNGGVNAEAALRRTGDALAAVFEQMDDPYLRTRRDDVEHVVARIMRVLLKNDRHVSAHADRDGVPAVIVADDITPADIILLAQQSTAAFVTEYGGPLSHTAILARSLGIPAVVGVNNARRWLREGEHIIVDGQAGHLVAAPDERALRFYRRRQERDERYRRMLIRHKDDPAISRDGVKVRLLANIELSEDSKEAKRVGAEGVGLYRTEFLFMNRKTLPDENEQFEAYSSVVSAVNGPITIRTLDLGADKQVDSANRPGPKPSNPALGLRAIRLCLKDLDLFRTQIRALLRASALGQVQIMLPMISSTAEFRQARRLIEDERVQLHREGVAMGARVPVGAMIEVPAAALAAPMLARHAQFFSIGTNDLIQYTLAIDRGDDEINYLYDPLHPAVLRLIRMTIEAGDQAGIPVAMCGEMAGDPQYARLLLGLGLTEFSMHPSSVLEVKRIILDADIAALRLAVDHALNTTDIHELQDRLHQIGIG</sequence>
<dbReference type="InterPro" id="IPR006318">
    <property type="entry name" value="PTS_EI-like"/>
</dbReference>
<dbReference type="Pfam" id="PF05524">
    <property type="entry name" value="PEP-utilisers_N"/>
    <property type="match status" value="1"/>
</dbReference>
<keyword evidence="12 17" id="KW-0598">Phosphotransferase system</keyword>
<dbReference type="Pfam" id="PF02896">
    <property type="entry name" value="PEP-utilizers_C"/>
    <property type="match status" value="1"/>
</dbReference>
<keyword evidence="9 17" id="KW-0963">Cytoplasm</keyword>
<evidence type="ECO:0000256" key="6">
    <source>
        <dbReference type="ARBA" id="ARBA00012232"/>
    </source>
</evidence>
<evidence type="ECO:0000256" key="10">
    <source>
        <dbReference type="ARBA" id="ARBA00022597"/>
    </source>
</evidence>
<evidence type="ECO:0000259" key="20">
    <source>
        <dbReference type="Pfam" id="PF05524"/>
    </source>
</evidence>
<dbReference type="InterPro" id="IPR015813">
    <property type="entry name" value="Pyrv/PenolPyrv_kinase-like_dom"/>
</dbReference>
<comment type="cofactor">
    <cofactor evidence="2 17">
        <name>Mg(2+)</name>
        <dbReference type="ChEBI" id="CHEBI:18420"/>
    </cofactor>
</comment>
<dbReference type="InterPro" id="IPR040442">
    <property type="entry name" value="Pyrv_kinase-like_dom_sf"/>
</dbReference>
<dbReference type="EMBL" id="JAVRIC010000021">
    <property type="protein sequence ID" value="MDT0498389.1"/>
    <property type="molecule type" value="Genomic_DNA"/>
</dbReference>
<keyword evidence="15 17" id="KW-0460">Magnesium</keyword>
<evidence type="ECO:0000256" key="15">
    <source>
        <dbReference type="ARBA" id="ARBA00022842"/>
    </source>
</evidence>
<comment type="caution">
    <text evidence="21">The sequence shown here is derived from an EMBL/GenBank/DDBJ whole genome shotgun (WGS) entry which is preliminary data.</text>
</comment>
<comment type="subcellular location">
    <subcellularLocation>
        <location evidence="4 17">Cytoplasm</location>
    </subcellularLocation>
</comment>
<gene>
    <name evidence="21" type="primary">ptsP</name>
    <name evidence="21" type="ORF">RM530_13600</name>
</gene>
<dbReference type="NCBIfam" id="TIGR01417">
    <property type="entry name" value="PTS_I_fam"/>
    <property type="match status" value="1"/>
</dbReference>
<dbReference type="RefSeq" id="WP_311365799.1">
    <property type="nucleotide sequence ID" value="NZ_JAVRIC010000021.1"/>
</dbReference>
<feature type="domain" description="PEP-utilising enzyme C-terminal" evidence="19">
    <location>
        <begin position="261"/>
        <end position="547"/>
    </location>
</feature>
<comment type="function">
    <text evidence="3 17">General (non sugar-specific) component of the phosphoenolpyruvate-dependent sugar phosphotransferase system (sugar PTS). This major carbohydrate active-transport system catalyzes the phosphorylation of incoming sugar substrates concomitantly with their translocation across the cell membrane. Enzyme I transfers the phosphoryl group from phosphoenolpyruvate (PEP) to the phosphoryl carrier protein (HPr).</text>
</comment>
<evidence type="ECO:0000256" key="12">
    <source>
        <dbReference type="ARBA" id="ARBA00022683"/>
    </source>
</evidence>
<evidence type="ECO:0000256" key="9">
    <source>
        <dbReference type="ARBA" id="ARBA00022490"/>
    </source>
</evidence>
<feature type="domain" description="Phosphotransferase system enzyme I N-terminal" evidence="20">
    <location>
        <begin position="7"/>
        <end position="129"/>
    </location>
</feature>
<dbReference type="InterPro" id="IPR024692">
    <property type="entry name" value="PTS_EI"/>
</dbReference>
<protein>
    <recommendedName>
        <fullName evidence="7 17">Phosphoenolpyruvate-protein phosphotransferase</fullName>
        <ecNumber evidence="6 17">2.7.3.9</ecNumber>
    </recommendedName>
    <alternativeName>
        <fullName evidence="16 17">Phosphotransferase system, enzyme I</fullName>
    </alternativeName>
</protein>
<evidence type="ECO:0000256" key="16">
    <source>
        <dbReference type="ARBA" id="ARBA00033235"/>
    </source>
</evidence>
<dbReference type="InterPro" id="IPR036618">
    <property type="entry name" value="PtsI_HPr-bd_sf"/>
</dbReference>
<dbReference type="GO" id="GO:0008965">
    <property type="term" value="F:phosphoenolpyruvate-protein phosphotransferase activity"/>
    <property type="evidence" value="ECO:0007669"/>
    <property type="project" value="UniProtKB-EC"/>
</dbReference>
<evidence type="ECO:0000256" key="1">
    <source>
        <dbReference type="ARBA" id="ARBA00000683"/>
    </source>
</evidence>
<evidence type="ECO:0000313" key="21">
    <source>
        <dbReference type="EMBL" id="MDT0498389.1"/>
    </source>
</evidence>
<dbReference type="Gene3D" id="1.10.274.10">
    <property type="entry name" value="PtsI, HPr-binding domain"/>
    <property type="match status" value="1"/>
</dbReference>
<dbReference type="PIRSF" id="PIRSF000732">
    <property type="entry name" value="PTS_enzyme_I"/>
    <property type="match status" value="1"/>
</dbReference>
<keyword evidence="14 17" id="KW-0418">Kinase</keyword>
<comment type="catalytic activity">
    <reaction evidence="1 17">
        <text>L-histidyl-[protein] + phosphoenolpyruvate = N(pros)-phospho-L-histidyl-[protein] + pyruvate</text>
        <dbReference type="Rhea" id="RHEA:23880"/>
        <dbReference type="Rhea" id="RHEA-COMP:9745"/>
        <dbReference type="Rhea" id="RHEA-COMP:9746"/>
        <dbReference type="ChEBI" id="CHEBI:15361"/>
        <dbReference type="ChEBI" id="CHEBI:29979"/>
        <dbReference type="ChEBI" id="CHEBI:58702"/>
        <dbReference type="ChEBI" id="CHEBI:64837"/>
        <dbReference type="EC" id="2.7.3.9"/>
    </reaction>
</comment>
<dbReference type="EC" id="2.7.3.9" evidence="6 17"/>
<evidence type="ECO:0000259" key="18">
    <source>
        <dbReference type="Pfam" id="PF00391"/>
    </source>
</evidence>
<reference evidence="21 22" key="1">
    <citation type="submission" date="2023-09" db="EMBL/GenBank/DDBJ databases">
        <authorList>
            <person name="Rey-Velasco X."/>
        </authorList>
    </citation>
    <scope>NUCLEOTIDE SEQUENCE [LARGE SCALE GENOMIC DNA]</scope>
    <source>
        <strain evidence="21 22">W345</strain>
    </source>
</reference>
<evidence type="ECO:0000256" key="8">
    <source>
        <dbReference type="ARBA" id="ARBA00022448"/>
    </source>
</evidence>
<name>A0ABU2WL90_9GAMM</name>
<dbReference type="PANTHER" id="PTHR46244:SF3">
    <property type="entry name" value="PHOSPHOENOLPYRUVATE-PROTEIN PHOSPHOTRANSFERASE"/>
    <property type="match status" value="1"/>
</dbReference>
<keyword evidence="11 17" id="KW-0808">Transferase</keyword>
<evidence type="ECO:0000256" key="7">
    <source>
        <dbReference type="ARBA" id="ARBA00016544"/>
    </source>
</evidence>
<evidence type="ECO:0000256" key="17">
    <source>
        <dbReference type="PIRNR" id="PIRNR000732"/>
    </source>
</evidence>
<evidence type="ECO:0000256" key="14">
    <source>
        <dbReference type="ARBA" id="ARBA00022777"/>
    </source>
</evidence>
<dbReference type="InterPro" id="IPR000121">
    <property type="entry name" value="PEP_util_C"/>
</dbReference>
<dbReference type="PANTHER" id="PTHR46244">
    <property type="entry name" value="PHOSPHOENOLPYRUVATE-PROTEIN PHOSPHOTRANSFERASE"/>
    <property type="match status" value="1"/>
</dbReference>
<evidence type="ECO:0000256" key="4">
    <source>
        <dbReference type="ARBA" id="ARBA00004496"/>
    </source>
</evidence>
<dbReference type="PROSITE" id="PS00742">
    <property type="entry name" value="PEP_ENZYMES_2"/>
    <property type="match status" value="1"/>
</dbReference>
<evidence type="ECO:0000256" key="5">
    <source>
        <dbReference type="ARBA" id="ARBA00007837"/>
    </source>
</evidence>
<dbReference type="Gene3D" id="3.50.30.10">
    <property type="entry name" value="Phosphohistidine domain"/>
    <property type="match status" value="1"/>
</dbReference>
<dbReference type="InterPro" id="IPR008731">
    <property type="entry name" value="PTS_EIN"/>
</dbReference>
<organism evidence="21 22">
    <name type="scientific">Banduia mediterranea</name>
    <dbReference type="NCBI Taxonomy" id="3075609"/>
    <lineage>
        <taxon>Bacteria</taxon>
        <taxon>Pseudomonadati</taxon>
        <taxon>Pseudomonadota</taxon>
        <taxon>Gammaproteobacteria</taxon>
        <taxon>Nevskiales</taxon>
        <taxon>Algiphilaceae</taxon>
        <taxon>Banduia</taxon>
    </lineage>
</organism>
<keyword evidence="22" id="KW-1185">Reference proteome</keyword>
<evidence type="ECO:0000313" key="22">
    <source>
        <dbReference type="Proteomes" id="UP001254608"/>
    </source>
</evidence>
<evidence type="ECO:0000256" key="11">
    <source>
        <dbReference type="ARBA" id="ARBA00022679"/>
    </source>
</evidence>
<dbReference type="InterPro" id="IPR008279">
    <property type="entry name" value="PEP-util_enz_mobile_dom"/>
</dbReference>
<dbReference type="SUPFAM" id="SSF52009">
    <property type="entry name" value="Phosphohistidine domain"/>
    <property type="match status" value="1"/>
</dbReference>
<dbReference type="InterPro" id="IPR050499">
    <property type="entry name" value="PEP-utilizing_PTS_enzyme"/>
</dbReference>
<dbReference type="InterPro" id="IPR036637">
    <property type="entry name" value="Phosphohistidine_dom_sf"/>
</dbReference>
<feature type="domain" description="PEP-utilising enzyme mobile" evidence="18">
    <location>
        <begin position="162"/>
        <end position="231"/>
    </location>
</feature>